<proteinExistence type="predicted"/>
<name>A0A8F3CIF0_9VIRU</name>
<organism evidence="1">
    <name type="scientific">Ranid herpesvirus 4</name>
    <dbReference type="NCBI Taxonomy" id="2849006"/>
    <lineage>
        <taxon>Viruses</taxon>
        <taxon>Duplodnaviria</taxon>
        <taxon>Heunggongvirae</taxon>
        <taxon>Peploviricota</taxon>
        <taxon>Herviviricetes</taxon>
        <taxon>Herpesvirales</taxon>
    </lineage>
</organism>
<reference evidence="1" key="2">
    <citation type="submission" date="2021-04" db="EMBL/GenBank/DDBJ databases">
        <authorList>
            <person name="Chen X."/>
            <person name="Shi M."/>
            <person name="Wu W."/>
        </authorList>
    </citation>
    <scope>NUCLEOTIDE SEQUENCE</scope>
    <source>
        <strain evidence="1">Cxx6</strain>
    </source>
</reference>
<dbReference type="EMBL" id="MZ244213">
    <property type="protein sequence ID" value="QWY26449.1"/>
    <property type="molecule type" value="Genomic_DNA"/>
</dbReference>
<sequence length="396" mass="45036">MALKRVQFWGPLTPFQEEKNASQTEQLTLNTESNECSIGGPFVYTSNISLPKYLNKVLMLRSSRIQLYDQLGEITGFYYICKEGEPISEPNVYFCDEYKYKPPAFLSFNVPPYYMDKNGHMLCAQGVTKCGDTDGRVNPFNYFTYNSVTFVHTQLGTRLSSLLHTLETLDSVHNVLCSCDMCHASPYAIGGRFTLRKSADGKFLAVQCLPVSSHTIKDDHIPVRTHTEDAFYNFLLDLWKDVWSLVFTMLNEDTLREQDEDFSGLLERGIKIGNNIPMIKYTWQINGLSCYRYDWIISVNALKNLINALTKLAGAGSYFFKGSTSERNSQALTIHAVTFTKGELFFNAVLDFLCLDVEDRVSLSSLILKKISKPEALVNITSYEDLFENNLFDFTP</sequence>
<evidence type="ECO:0000313" key="1">
    <source>
        <dbReference type="EMBL" id="QWY26449.1"/>
    </source>
</evidence>
<protein>
    <submittedName>
        <fullName evidence="1">Uncharacterized protein</fullName>
    </submittedName>
</protein>
<accession>A0A8F3CIF0</accession>
<reference evidence="1" key="1">
    <citation type="journal article" date="2021" name="Viruses">
        <title>Discovery and Characterization of Actively Replicating DNA and Retro-Transcribing Viruses in Lower Vertebrate Hosts Based on RNA Sequencing.</title>
        <authorList>
            <person name="Chen X.X."/>
            <person name="Wu W.C."/>
            <person name="Shi M."/>
        </authorList>
    </citation>
    <scope>NUCLEOTIDE SEQUENCE</scope>
    <source>
        <strain evidence="1">Cxx6</strain>
    </source>
</reference>